<dbReference type="Proteomes" id="UP000020467">
    <property type="component" value="Unassembled WGS sequence"/>
</dbReference>
<organism evidence="4 5">
    <name type="scientific">Colletotrichum fioriniae PJ7</name>
    <dbReference type="NCBI Taxonomy" id="1445577"/>
    <lineage>
        <taxon>Eukaryota</taxon>
        <taxon>Fungi</taxon>
        <taxon>Dikarya</taxon>
        <taxon>Ascomycota</taxon>
        <taxon>Pezizomycotina</taxon>
        <taxon>Sordariomycetes</taxon>
        <taxon>Hypocreomycetidae</taxon>
        <taxon>Glomerellales</taxon>
        <taxon>Glomerellaceae</taxon>
        <taxon>Colletotrichum</taxon>
        <taxon>Colletotrichum acutatum species complex</taxon>
    </lineage>
</organism>
<dbReference type="GO" id="GO:0000981">
    <property type="term" value="F:DNA-binding transcription factor activity, RNA polymerase II-specific"/>
    <property type="evidence" value="ECO:0007669"/>
    <property type="project" value="InterPro"/>
</dbReference>
<keyword evidence="1" id="KW-0539">Nucleus</keyword>
<feature type="compositionally biased region" description="Polar residues" evidence="2">
    <location>
        <begin position="1"/>
        <end position="12"/>
    </location>
</feature>
<accession>A0A010RGT5</accession>
<dbReference type="STRING" id="1445577.A0A010RGT5"/>
<proteinExistence type="predicted"/>
<evidence type="ECO:0000313" key="5">
    <source>
        <dbReference type="Proteomes" id="UP000020467"/>
    </source>
</evidence>
<feature type="region of interest" description="Disordered" evidence="2">
    <location>
        <begin position="1"/>
        <end position="56"/>
    </location>
</feature>
<evidence type="ECO:0000313" key="4">
    <source>
        <dbReference type="EMBL" id="EXF79571.1"/>
    </source>
</evidence>
<feature type="compositionally biased region" description="Basic and acidic residues" evidence="2">
    <location>
        <begin position="40"/>
        <end position="49"/>
    </location>
</feature>
<reference evidence="4 5" key="1">
    <citation type="submission" date="2014-02" db="EMBL/GenBank/DDBJ databases">
        <title>The genome sequence of Colletotrichum fioriniae PJ7.</title>
        <authorList>
            <person name="Baroncelli R."/>
            <person name="Thon M.R."/>
        </authorList>
    </citation>
    <scope>NUCLEOTIDE SEQUENCE [LARGE SCALE GENOMIC DNA]</scope>
    <source>
        <strain evidence="4 5">PJ7</strain>
    </source>
</reference>
<dbReference type="OrthoDB" id="5232836at2759"/>
<protein>
    <recommendedName>
        <fullName evidence="3">Zn(2)-C6 fungal-type domain-containing protein</fullName>
    </recommendedName>
</protein>
<dbReference type="PROSITE" id="PS50048">
    <property type="entry name" value="ZN2_CY6_FUNGAL_2"/>
    <property type="match status" value="1"/>
</dbReference>
<comment type="caution">
    <text evidence="4">The sequence shown here is derived from an EMBL/GenBank/DDBJ whole genome shotgun (WGS) entry which is preliminary data.</text>
</comment>
<dbReference type="KEGG" id="cfj:CFIO01_03688"/>
<evidence type="ECO:0000256" key="1">
    <source>
        <dbReference type="ARBA" id="ARBA00023242"/>
    </source>
</evidence>
<gene>
    <name evidence="4" type="ORF">CFIO01_03688</name>
</gene>
<sequence length="1115" mass="123385">MPPRSNNGSSSRQPPTQQQQQQQPHNSSNQDIDLGSLEQFNHDHPRGHDFGPGWEYRVPQIPALRNNGFNVPAQAGPSNAIRPQMVQQQAQSPVSNMMPNQNFNPPPTQSVDPNNQQLNNQRNNNQQNNSQQLRWANPYQPQDQAQPRPAGPSQPAKRGRPRKRLDEGDQEEGQRASKRPRLQQNHWQPPLLRITHSPHVGQHNPIDNTCDHCRARPDENQGCDVDLANQIECHRCTRHRALVDPNHICKVLGREHWQKRFANSRPSYPITETSSSVCVRCKAHQGSGRVALCDIDDRVKIGCTPCKNDQALCRVYDEQKASGEKPDVDQPAEVMWNRPVPGDGTVPAGRRPWWRQMCQGCQPGKTKPCSWIRDFRLREYKCTSCVEKNIPCVDPWTSATYDTPYTWAPGDGDKIVYDKGTKLREGRHRCTNCVTNQAMCRSLTDEEDFACVRCTSWGLVCQMPGNGSRHPSRQLPWIDRKRIGWSGWTKSTANGKGMKFRGCLRCRENGYQCDRKRPCDTCVNDRAEADCDSWVMNRELVRRKGTDGVEQPEYYMALGYGPKGINDDRTLCLEANLLGPDRPRYAVMTDPAVAAAAVAAAAAAVGAPAGAPVPAPVTVGNSPMAAQQDPRQFGGVVGNDPGGGGGMAPPLLPMAAAGQRGFAALPDPMAYHDPTYPYGNQDYIRNQQNNMMYGDNNAAAMANQTGGGFSDWVSGYNANNNQAGPSQNVQPPPFQGHAHNQDDIQYMMGNGYDINPENLVQMAEAQPVLIHPQLEVDPEREQSELTRGICDFMAQLARDGRFVPVELRNFSPPEVAETPAAARIGPPALAILELTDQSPAETPREPPGPPTWNPAPYDPQLRAALARWKRPANDVFHDIPDASLLNGSQPDNQPCEEVKPSAPGNVCNALVPDGAHCENLEHAAAQPKPHVVCEGCDLTSKKHLFEGQQPLTRTEFLNMRNYACGGCAYTRQADVRFGGRMPNGQLANPLHPVTGCLCASKLLGRRLCSHHRYQLAQRLMVQVSMVLEWAITNFGPDMCLFCKQGGDLARSVAESEIGIMNDVLYVCLNCEGIVGVNGPKELVPGVEEWIGGCHPFSLYSEPWMQTPMQDMEWDA</sequence>
<evidence type="ECO:0000256" key="2">
    <source>
        <dbReference type="SAM" id="MobiDB-lite"/>
    </source>
</evidence>
<feature type="region of interest" description="Disordered" evidence="2">
    <location>
        <begin position="83"/>
        <end position="189"/>
    </location>
</feature>
<dbReference type="AlphaFoldDB" id="A0A010RGT5"/>
<feature type="domain" description="Zn(2)-C6 fungal-type" evidence="3">
    <location>
        <begin position="502"/>
        <end position="531"/>
    </location>
</feature>
<dbReference type="GO" id="GO:0008270">
    <property type="term" value="F:zinc ion binding"/>
    <property type="evidence" value="ECO:0007669"/>
    <property type="project" value="InterPro"/>
</dbReference>
<dbReference type="EMBL" id="JARH01000547">
    <property type="protein sequence ID" value="EXF79571.1"/>
    <property type="molecule type" value="Genomic_DNA"/>
</dbReference>
<dbReference type="HOGENOM" id="CLU_277315_0_0_1"/>
<feature type="compositionally biased region" description="Low complexity" evidence="2">
    <location>
        <begin position="13"/>
        <end position="24"/>
    </location>
</feature>
<evidence type="ECO:0000259" key="3">
    <source>
        <dbReference type="PROSITE" id="PS50048"/>
    </source>
</evidence>
<keyword evidence="5" id="KW-1185">Reference proteome</keyword>
<dbReference type="eggNOG" id="ENOG502SDRD">
    <property type="taxonomic scope" value="Eukaryota"/>
</dbReference>
<name>A0A010RGT5_9PEZI</name>
<feature type="compositionally biased region" description="Basic and acidic residues" evidence="2">
    <location>
        <begin position="164"/>
        <end position="175"/>
    </location>
</feature>
<feature type="compositionally biased region" description="Low complexity" evidence="2">
    <location>
        <begin position="114"/>
        <end position="134"/>
    </location>
</feature>
<dbReference type="InterPro" id="IPR001138">
    <property type="entry name" value="Zn2Cys6_DnaBD"/>
</dbReference>
<feature type="compositionally biased region" description="Polar residues" evidence="2">
    <location>
        <begin position="85"/>
        <end position="95"/>
    </location>
</feature>